<evidence type="ECO:0000313" key="1">
    <source>
        <dbReference type="EMBL" id="KAJ8673279.1"/>
    </source>
</evidence>
<evidence type="ECO:0000313" key="2">
    <source>
        <dbReference type="Proteomes" id="UP001239111"/>
    </source>
</evidence>
<comment type="caution">
    <text evidence="1">The sequence shown here is derived from an EMBL/GenBank/DDBJ whole genome shotgun (WGS) entry which is preliminary data.</text>
</comment>
<proteinExistence type="predicted"/>
<protein>
    <submittedName>
        <fullName evidence="1">Uncharacterized protein</fullName>
    </submittedName>
</protein>
<gene>
    <name evidence="1" type="ORF">QAD02_004541</name>
</gene>
<organism evidence="1 2">
    <name type="scientific">Eretmocerus hayati</name>
    <dbReference type="NCBI Taxonomy" id="131215"/>
    <lineage>
        <taxon>Eukaryota</taxon>
        <taxon>Metazoa</taxon>
        <taxon>Ecdysozoa</taxon>
        <taxon>Arthropoda</taxon>
        <taxon>Hexapoda</taxon>
        <taxon>Insecta</taxon>
        <taxon>Pterygota</taxon>
        <taxon>Neoptera</taxon>
        <taxon>Endopterygota</taxon>
        <taxon>Hymenoptera</taxon>
        <taxon>Apocrita</taxon>
        <taxon>Proctotrupomorpha</taxon>
        <taxon>Chalcidoidea</taxon>
        <taxon>Aphelinidae</taxon>
        <taxon>Aphelininae</taxon>
        <taxon>Eretmocerus</taxon>
    </lineage>
</organism>
<reference evidence="1" key="1">
    <citation type="submission" date="2023-04" db="EMBL/GenBank/DDBJ databases">
        <title>A chromosome-level genome assembly of the parasitoid wasp Eretmocerus hayati.</title>
        <authorList>
            <person name="Zhong Y."/>
            <person name="Liu S."/>
            <person name="Liu Y."/>
        </authorList>
    </citation>
    <scope>NUCLEOTIDE SEQUENCE</scope>
    <source>
        <strain evidence="1">ZJU_SS_LIU_2023</strain>
    </source>
</reference>
<feature type="non-terminal residue" evidence="1">
    <location>
        <position position="560"/>
    </location>
</feature>
<name>A0ACC2NSJ8_9HYME</name>
<dbReference type="EMBL" id="CM056743">
    <property type="protein sequence ID" value="KAJ8673279.1"/>
    <property type="molecule type" value="Genomic_DNA"/>
</dbReference>
<dbReference type="Proteomes" id="UP001239111">
    <property type="component" value="Chromosome 3"/>
</dbReference>
<keyword evidence="2" id="KW-1185">Reference proteome</keyword>
<accession>A0ACC2NSJ8</accession>
<sequence>MDEKVDPCNDFYGFACGKFLHEASLLDNDKKLDRMLGGSVDIETLNQQIRSIFEDEIQSNDLKAIKNIKNYYKICTNKTLVEEQGLEPLHNILREFGGWPVLYADKSIGSDVSWMDSVYKSRKLGYPLASFITLKIGIDPKNSTHRVLQLDQAYFVLSEKYLFRGEDVPLVKWYLSFMIDIAEMLGAPKERAEIEMREALQFEISLAKISHRKERGHNATELYKMTTVRELIREFPSIPWLDYINRLLASNVIVAEDEPVMVPVSPYIAGLEKLLKETSNRTLANYAIWRVVKRSIGYLNRQIRRIEGRYQSLFDDMYPDAVSGVPGLDDCVSLVLQYFGFAVGALYERLHLNKDLKERAREVTSNIRREFERVLLTVNWMDKDTKDAALEKARSMRQHIGYPDDLVQDLKIEEYYRNFSVDPESSFLHASLSILRSVQDENFWGLREPVGPNEWNYDLDPIDTSASYYGELNSMVLRAYSFQGEHLKPGIPNYVSYGTIGTIVGHEMMHAFHDLDSQFDEAGYITKLGTNNNTRAEFKERVRCLINQANNYTFTGDSMK</sequence>